<sequence>MQSPSSSCRPVPLIIFYLLVLMSNFAEARRSLTGRIIPGPVTHNVSDVPALFVFGDSTVDAGNNNFIKTITKSNFPPYGRDFPNHIPTGRFTNGRLVTDFLAAYVGIKEYVPAYLDPTFGLDHQLKTGVCFASAGTGFDPLTAQLSGVIPIERQLGYFKEYKAKMEGKIGKERTTDMINKGLFVISAGTNDFILNYFGPPIRSQTYSISTYQDFLLQIAQRLLQGLLEMGARRIGFVGLPPVGCLPAVITANSLDAFTKRGCIERLSSVARDYNRLLQSKLKKSTQSHGAKIVYIDIYNPIEDMVKNPQQFGLEKVNKGCCGSGIIETAILCNPYSVICSDESKYVFWDAVHPTEAAYFHIFQSVRPAIDQIFI</sequence>
<dbReference type="Pfam" id="PF00657">
    <property type="entry name" value="Lipase_GDSL"/>
    <property type="match status" value="1"/>
</dbReference>
<reference evidence="3 4" key="1">
    <citation type="journal article" date="2013" name="Proc. Natl. Acad. Sci. U.S.A.">
        <title>Fine-scale variation in meiotic recombination in Mimulus inferred from population shotgun sequencing.</title>
        <authorList>
            <person name="Hellsten U."/>
            <person name="Wright K.M."/>
            <person name="Jenkins J."/>
            <person name="Shu S."/>
            <person name="Yuan Y."/>
            <person name="Wessler S.R."/>
            <person name="Schmutz J."/>
            <person name="Willis J.H."/>
            <person name="Rokhsar D.S."/>
        </authorList>
    </citation>
    <scope>NUCLEOTIDE SEQUENCE [LARGE SCALE GENOMIC DNA]</scope>
    <source>
        <strain evidence="4">cv. DUN x IM62</strain>
    </source>
</reference>
<dbReference type="InterPro" id="IPR035669">
    <property type="entry name" value="SGNH_plant_lipase-like"/>
</dbReference>
<evidence type="ECO:0000256" key="2">
    <source>
        <dbReference type="SAM" id="SignalP"/>
    </source>
</evidence>
<evidence type="ECO:0000256" key="1">
    <source>
        <dbReference type="ARBA" id="ARBA00008668"/>
    </source>
</evidence>
<dbReference type="Gene3D" id="3.40.50.1110">
    <property type="entry name" value="SGNH hydrolase"/>
    <property type="match status" value="1"/>
</dbReference>
<dbReference type="PhylomeDB" id="A0A022QH72"/>
<dbReference type="KEGG" id="egt:105968703"/>
<name>A0A022QH72_ERYGU</name>
<dbReference type="STRING" id="4155.A0A022QH72"/>
<feature type="signal peptide" evidence="2">
    <location>
        <begin position="1"/>
        <end position="28"/>
    </location>
</feature>
<dbReference type="PANTHER" id="PTHR45642">
    <property type="entry name" value="GDSL ESTERASE/LIPASE EXL3"/>
    <property type="match status" value="1"/>
</dbReference>
<evidence type="ECO:0000313" key="4">
    <source>
        <dbReference type="Proteomes" id="UP000030748"/>
    </source>
</evidence>
<dbReference type="GO" id="GO:0016788">
    <property type="term" value="F:hydrolase activity, acting on ester bonds"/>
    <property type="evidence" value="ECO:0007669"/>
    <property type="project" value="InterPro"/>
</dbReference>
<evidence type="ECO:0000313" key="3">
    <source>
        <dbReference type="EMBL" id="EYU28037.1"/>
    </source>
</evidence>
<gene>
    <name evidence="3" type="ORF">MIMGU_mgv1a008421mg</name>
</gene>
<dbReference type="InterPro" id="IPR036514">
    <property type="entry name" value="SGNH_hydro_sf"/>
</dbReference>
<dbReference type="InterPro" id="IPR050592">
    <property type="entry name" value="GDSL_lipolytic_enzyme"/>
</dbReference>
<comment type="similarity">
    <text evidence="1">Belongs to the 'GDSL' lipolytic enzyme family.</text>
</comment>
<keyword evidence="4" id="KW-1185">Reference proteome</keyword>
<dbReference type="eggNOG" id="ENOG502SMC0">
    <property type="taxonomic scope" value="Eukaryota"/>
</dbReference>
<dbReference type="FunFam" id="3.40.50.1110:FF:000003">
    <property type="entry name" value="GDSL esterase/lipase APG"/>
    <property type="match status" value="1"/>
</dbReference>
<dbReference type="PANTHER" id="PTHR45642:SF107">
    <property type="entry name" value="SGNH HYDROLASE-TYPE ESTERASE SUPERFAMILY PROTEIN-RELATED"/>
    <property type="match status" value="1"/>
</dbReference>
<keyword evidence="2" id="KW-0732">Signal</keyword>
<dbReference type="OMA" id="EYFREYI"/>
<proteinExistence type="inferred from homology"/>
<dbReference type="EMBL" id="KI631456">
    <property type="protein sequence ID" value="EYU28037.1"/>
    <property type="molecule type" value="Genomic_DNA"/>
</dbReference>
<dbReference type="AlphaFoldDB" id="A0A022QH72"/>
<accession>A0A022QH72</accession>
<dbReference type="Proteomes" id="UP000030748">
    <property type="component" value="Unassembled WGS sequence"/>
</dbReference>
<feature type="chain" id="PRO_5001504169" evidence="2">
    <location>
        <begin position="29"/>
        <end position="374"/>
    </location>
</feature>
<dbReference type="CDD" id="cd01837">
    <property type="entry name" value="SGNH_plant_lipase_like"/>
    <property type="match status" value="1"/>
</dbReference>
<dbReference type="OrthoDB" id="1600564at2759"/>
<dbReference type="SUPFAM" id="SSF52266">
    <property type="entry name" value="SGNH hydrolase"/>
    <property type="match status" value="1"/>
</dbReference>
<protein>
    <submittedName>
        <fullName evidence="3">Uncharacterized protein</fullName>
    </submittedName>
</protein>
<dbReference type="InterPro" id="IPR001087">
    <property type="entry name" value="GDSL"/>
</dbReference>
<organism evidence="3 4">
    <name type="scientific">Erythranthe guttata</name>
    <name type="common">Yellow monkey flower</name>
    <name type="synonym">Mimulus guttatus</name>
    <dbReference type="NCBI Taxonomy" id="4155"/>
    <lineage>
        <taxon>Eukaryota</taxon>
        <taxon>Viridiplantae</taxon>
        <taxon>Streptophyta</taxon>
        <taxon>Embryophyta</taxon>
        <taxon>Tracheophyta</taxon>
        <taxon>Spermatophyta</taxon>
        <taxon>Magnoliopsida</taxon>
        <taxon>eudicotyledons</taxon>
        <taxon>Gunneridae</taxon>
        <taxon>Pentapetalae</taxon>
        <taxon>asterids</taxon>
        <taxon>lamiids</taxon>
        <taxon>Lamiales</taxon>
        <taxon>Phrymaceae</taxon>
        <taxon>Erythranthe</taxon>
    </lineage>
</organism>